<dbReference type="SUPFAM" id="SSF50475">
    <property type="entry name" value="FMN-binding split barrel"/>
    <property type="match status" value="1"/>
</dbReference>
<dbReference type="InterPro" id="IPR012349">
    <property type="entry name" value="Split_barrel_FMN-bd"/>
</dbReference>
<evidence type="ECO:0000259" key="1">
    <source>
        <dbReference type="SMART" id="SM00903"/>
    </source>
</evidence>
<dbReference type="SMART" id="SM00903">
    <property type="entry name" value="Flavin_Reduct"/>
    <property type="match status" value="1"/>
</dbReference>
<feature type="domain" description="Flavin reductase like" evidence="1">
    <location>
        <begin position="19"/>
        <end position="166"/>
    </location>
</feature>
<dbReference type="EMBL" id="CP083239">
    <property type="protein sequence ID" value="UOK70568.1"/>
    <property type="molecule type" value="Genomic_DNA"/>
</dbReference>
<dbReference type="PANTHER" id="PTHR43812:SF2">
    <property type="entry name" value="FLAVIN REDUCTASE LIKE DOMAIN-CONTAINING PROTEIN"/>
    <property type="match status" value="1"/>
</dbReference>
<dbReference type="InterPro" id="IPR002563">
    <property type="entry name" value="Flavin_Rdtase-like_dom"/>
</dbReference>
<organism evidence="2 3">
    <name type="scientific">Ancylobacter polymorphus</name>
    <dbReference type="NCBI Taxonomy" id="223390"/>
    <lineage>
        <taxon>Bacteria</taxon>
        <taxon>Pseudomonadati</taxon>
        <taxon>Pseudomonadota</taxon>
        <taxon>Alphaproteobacteria</taxon>
        <taxon>Hyphomicrobiales</taxon>
        <taxon>Xanthobacteraceae</taxon>
        <taxon>Ancylobacter</taxon>
    </lineage>
</organism>
<proteinExistence type="predicted"/>
<dbReference type="AlphaFoldDB" id="A0A9E7CV26"/>
<dbReference type="KEGG" id="apol:K9D25_17855"/>
<dbReference type="RefSeq" id="WP_244376952.1">
    <property type="nucleotide sequence ID" value="NZ_CP083239.1"/>
</dbReference>
<gene>
    <name evidence="2" type="ORF">K9D25_17855</name>
</gene>
<dbReference type="Gene3D" id="2.30.110.10">
    <property type="entry name" value="Electron Transport, Fmn-binding Protein, Chain A"/>
    <property type="match status" value="1"/>
</dbReference>
<reference evidence="2" key="1">
    <citation type="submission" date="2021-09" db="EMBL/GenBank/DDBJ databases">
        <title>Network and meta-omics reveal the key degrader and cooperation patterns in an efficient 1,4-dioxane-degrading microbial community.</title>
        <authorList>
            <person name="Dai C."/>
        </authorList>
    </citation>
    <scope>NUCLEOTIDE SEQUENCE</scope>
    <source>
        <strain evidence="2">ZM13</strain>
    </source>
</reference>
<dbReference type="Proteomes" id="UP000831684">
    <property type="component" value="Chromosome"/>
</dbReference>
<evidence type="ECO:0000313" key="2">
    <source>
        <dbReference type="EMBL" id="UOK70568.1"/>
    </source>
</evidence>
<protein>
    <submittedName>
        <fullName evidence="2">Flavin reductase family protein</fullName>
    </submittedName>
</protein>
<dbReference type="PANTHER" id="PTHR43812">
    <property type="entry name" value="BLR2425 PROTEIN"/>
    <property type="match status" value="1"/>
</dbReference>
<dbReference type="GO" id="GO:0016646">
    <property type="term" value="F:oxidoreductase activity, acting on the CH-NH group of donors, NAD or NADP as acceptor"/>
    <property type="evidence" value="ECO:0007669"/>
    <property type="project" value="UniProtKB-ARBA"/>
</dbReference>
<dbReference type="GO" id="GO:0010181">
    <property type="term" value="F:FMN binding"/>
    <property type="evidence" value="ECO:0007669"/>
    <property type="project" value="InterPro"/>
</dbReference>
<evidence type="ECO:0000313" key="3">
    <source>
        <dbReference type="Proteomes" id="UP000831684"/>
    </source>
</evidence>
<sequence>MFYEPALGNHGLPHNPLKALVAPRPIGWISTLSPDGTPNLAPYSFFNIVSENPDIVMFSSAGLKDTVRNAMATGEFVCNLATRDLMDQVNITSTPLPSGESEFDLAGLAQAPCRLIRPPRVAMSPCALECVWIDTVEMIDRSGRRAGYHVTYGEIIGVHIDDRFIEEGRVCTEKLQPLSRAGYFDYAWIDTVTSVPRPR</sequence>
<name>A0A9E7CV26_9HYPH</name>
<dbReference type="Pfam" id="PF01613">
    <property type="entry name" value="Flavin_Reduct"/>
    <property type="match status" value="1"/>
</dbReference>
<accession>A0A9E7CV26</accession>